<sequence length="102" mass="11131">MIETSASSPRAPSIIPTENAENIPLPGTPEQDIVSTDVPSSTSRQQEEDETNDVEEKQREESIIRKQEIWEKSVPKTKISAGSVSTPSLLLACLTGGLILWL</sequence>
<feature type="compositionally biased region" description="Basic and acidic residues" evidence="1">
    <location>
        <begin position="54"/>
        <end position="66"/>
    </location>
</feature>
<evidence type="ECO:0000313" key="4">
    <source>
        <dbReference type="Proteomes" id="UP001482620"/>
    </source>
</evidence>
<dbReference type="EMBL" id="JAHRIQ010060912">
    <property type="protein sequence ID" value="MEQ2241400.1"/>
    <property type="molecule type" value="Genomic_DNA"/>
</dbReference>
<protein>
    <submittedName>
        <fullName evidence="3">Uncharacterized protein</fullName>
    </submittedName>
</protein>
<keyword evidence="2" id="KW-0812">Transmembrane</keyword>
<feature type="compositionally biased region" description="Polar residues" evidence="1">
    <location>
        <begin position="33"/>
        <end position="44"/>
    </location>
</feature>
<evidence type="ECO:0000313" key="3">
    <source>
        <dbReference type="EMBL" id="MEQ2241400.1"/>
    </source>
</evidence>
<feature type="compositionally biased region" description="Low complexity" evidence="1">
    <location>
        <begin position="1"/>
        <end position="16"/>
    </location>
</feature>
<evidence type="ECO:0000256" key="1">
    <source>
        <dbReference type="SAM" id="MobiDB-lite"/>
    </source>
</evidence>
<organism evidence="3 4">
    <name type="scientific">Ilyodon furcidens</name>
    <name type="common">goldbreast splitfin</name>
    <dbReference type="NCBI Taxonomy" id="33524"/>
    <lineage>
        <taxon>Eukaryota</taxon>
        <taxon>Metazoa</taxon>
        <taxon>Chordata</taxon>
        <taxon>Craniata</taxon>
        <taxon>Vertebrata</taxon>
        <taxon>Euteleostomi</taxon>
        <taxon>Actinopterygii</taxon>
        <taxon>Neopterygii</taxon>
        <taxon>Teleostei</taxon>
        <taxon>Neoteleostei</taxon>
        <taxon>Acanthomorphata</taxon>
        <taxon>Ovalentaria</taxon>
        <taxon>Atherinomorphae</taxon>
        <taxon>Cyprinodontiformes</taxon>
        <taxon>Goodeidae</taxon>
        <taxon>Ilyodon</taxon>
    </lineage>
</organism>
<gene>
    <name evidence="3" type="ORF">ILYODFUR_024853</name>
</gene>
<keyword evidence="2" id="KW-0472">Membrane</keyword>
<accession>A0ABV0UA36</accession>
<reference evidence="3 4" key="1">
    <citation type="submission" date="2021-06" db="EMBL/GenBank/DDBJ databases">
        <authorList>
            <person name="Palmer J.M."/>
        </authorList>
    </citation>
    <scope>NUCLEOTIDE SEQUENCE [LARGE SCALE GENOMIC DNA]</scope>
    <source>
        <strain evidence="4">if_2019</strain>
        <tissue evidence="3">Muscle</tissue>
    </source>
</reference>
<proteinExistence type="predicted"/>
<comment type="caution">
    <text evidence="3">The sequence shown here is derived from an EMBL/GenBank/DDBJ whole genome shotgun (WGS) entry which is preliminary data.</text>
</comment>
<name>A0ABV0UA36_9TELE</name>
<keyword evidence="2" id="KW-1133">Transmembrane helix</keyword>
<feature type="region of interest" description="Disordered" evidence="1">
    <location>
        <begin position="1"/>
        <end position="66"/>
    </location>
</feature>
<feature type="transmembrane region" description="Helical" evidence="2">
    <location>
        <begin position="79"/>
        <end position="101"/>
    </location>
</feature>
<keyword evidence="4" id="KW-1185">Reference proteome</keyword>
<evidence type="ECO:0000256" key="2">
    <source>
        <dbReference type="SAM" id="Phobius"/>
    </source>
</evidence>
<dbReference type="Proteomes" id="UP001482620">
    <property type="component" value="Unassembled WGS sequence"/>
</dbReference>